<organism evidence="2 3">
    <name type="scientific">Paenibacillus albus</name>
    <dbReference type="NCBI Taxonomy" id="2495582"/>
    <lineage>
        <taxon>Bacteria</taxon>
        <taxon>Bacillati</taxon>
        <taxon>Bacillota</taxon>
        <taxon>Bacilli</taxon>
        <taxon>Bacillales</taxon>
        <taxon>Paenibacillaceae</taxon>
        <taxon>Paenibacillus</taxon>
    </lineage>
</organism>
<dbReference type="InterPro" id="IPR029063">
    <property type="entry name" value="SAM-dependent_MTases_sf"/>
</dbReference>
<accession>A0A3Q8X2D0</accession>
<dbReference type="PANTHER" id="PTHR36973">
    <property type="entry name" value="SLL1456 PROTEIN-RELATED"/>
    <property type="match status" value="1"/>
</dbReference>
<keyword evidence="3" id="KW-1185">Reference proteome</keyword>
<keyword evidence="2" id="KW-0489">Methyltransferase</keyword>
<dbReference type="EMBL" id="CP034437">
    <property type="protein sequence ID" value="AZN38502.1"/>
    <property type="molecule type" value="Genomic_DNA"/>
</dbReference>
<evidence type="ECO:0000313" key="2">
    <source>
        <dbReference type="EMBL" id="AZN38502.1"/>
    </source>
</evidence>
<dbReference type="RefSeq" id="WP_126011674.1">
    <property type="nucleotide sequence ID" value="NZ_CP034437.1"/>
</dbReference>
<proteinExistence type="predicted"/>
<dbReference type="InterPro" id="IPR053188">
    <property type="entry name" value="FkbM_Methyltransferase"/>
</dbReference>
<dbReference type="Gene3D" id="3.40.50.150">
    <property type="entry name" value="Vaccinia Virus protein VP39"/>
    <property type="match status" value="1"/>
</dbReference>
<sequence length="312" mass="35493">MEKYILFGASNLGLSAYYALKSYSNILFFCDNDPEKWGQRIEDVEIIAPEKLLMYAEDTTVIITSMYGAEISRQLMQMGIGNFRTYRYDLTSEASISGVVYDDLFKRIDTRSPIIVDGGANSGQTVDIFLEHFDSPIIHAFEPIPQLAEELERKYAHKGNVIIYNNALGAQNCEASFFINENFATSSLLQPSDESVIKKQLNSDLKPINSIKVNQLRLDETVSVVDILKLDLQGYELEALVGSEKLLENVKAILVEVEFIRIYDGQPLFNDIDSFLKSKGFMLMHLYNLQNKETNCLWFGDAVYLNKQYFSN</sequence>
<dbReference type="InterPro" id="IPR006342">
    <property type="entry name" value="FkbM_mtfrase"/>
</dbReference>
<dbReference type="Pfam" id="PF05050">
    <property type="entry name" value="Methyltransf_21"/>
    <property type="match status" value="1"/>
</dbReference>
<dbReference type="AlphaFoldDB" id="A0A3Q8X2D0"/>
<dbReference type="OrthoDB" id="5329963at2"/>
<dbReference type="PANTHER" id="PTHR36973:SF4">
    <property type="entry name" value="NODULATION PROTEIN"/>
    <property type="match status" value="1"/>
</dbReference>
<evidence type="ECO:0000313" key="3">
    <source>
        <dbReference type="Proteomes" id="UP000272528"/>
    </source>
</evidence>
<dbReference type="Proteomes" id="UP000272528">
    <property type="component" value="Chromosome"/>
</dbReference>
<dbReference type="NCBIfam" id="TIGR01444">
    <property type="entry name" value="fkbM_fam"/>
    <property type="match status" value="1"/>
</dbReference>
<reference evidence="3" key="1">
    <citation type="submission" date="2018-12" db="EMBL/GenBank/DDBJ databases">
        <title>Genome sequence of Peanibacillus sp.</title>
        <authorList>
            <person name="Subramani G."/>
            <person name="Srinivasan S."/>
            <person name="Kim M.K."/>
        </authorList>
    </citation>
    <scope>NUCLEOTIDE SEQUENCE [LARGE SCALE GENOMIC DNA]</scope>
    <source>
        <strain evidence="3">18JY67-1</strain>
    </source>
</reference>
<protein>
    <submittedName>
        <fullName evidence="2">FkbM family methyltransferase</fullName>
    </submittedName>
</protein>
<dbReference type="Gene3D" id="3.40.50.720">
    <property type="entry name" value="NAD(P)-binding Rossmann-like Domain"/>
    <property type="match status" value="1"/>
</dbReference>
<dbReference type="KEGG" id="palb:EJC50_01575"/>
<dbReference type="SUPFAM" id="SSF53335">
    <property type="entry name" value="S-adenosyl-L-methionine-dependent methyltransferases"/>
    <property type="match status" value="1"/>
</dbReference>
<name>A0A3Q8X2D0_9BACL</name>
<feature type="domain" description="Methyltransferase FkbM" evidence="1">
    <location>
        <begin position="117"/>
        <end position="281"/>
    </location>
</feature>
<evidence type="ECO:0000259" key="1">
    <source>
        <dbReference type="Pfam" id="PF05050"/>
    </source>
</evidence>
<dbReference type="GO" id="GO:0032259">
    <property type="term" value="P:methylation"/>
    <property type="evidence" value="ECO:0007669"/>
    <property type="project" value="UniProtKB-KW"/>
</dbReference>
<gene>
    <name evidence="2" type="ORF">EJC50_01575</name>
</gene>
<dbReference type="GO" id="GO:0008171">
    <property type="term" value="F:O-methyltransferase activity"/>
    <property type="evidence" value="ECO:0007669"/>
    <property type="project" value="TreeGrafter"/>
</dbReference>
<keyword evidence="2" id="KW-0808">Transferase</keyword>